<dbReference type="AlphaFoldDB" id="A0AAV2VPM9"/>
<name>A0AAV2VPM9_9VIBR</name>
<dbReference type="EMBL" id="CAOF01000095">
    <property type="protein sequence ID" value="CCO46622.1"/>
    <property type="molecule type" value="Genomic_DNA"/>
</dbReference>
<gene>
    <name evidence="1" type="ORF">VIBNISOn1_1840005</name>
</gene>
<protein>
    <submittedName>
        <fullName evidence="1">Uncharacterized protein</fullName>
    </submittedName>
</protein>
<reference evidence="1 2" key="1">
    <citation type="journal article" date="2013" name="ISME J.">
        <title>Comparative genomics of pathogenic lineages of Vibrio nigripulchritudo identifies virulence-associated traits.</title>
        <authorList>
            <person name="Goudenege D."/>
            <person name="Labreuche Y."/>
            <person name="Krin E."/>
            <person name="Ansquer D."/>
            <person name="Mangenot S."/>
            <person name="Calteau A."/>
            <person name="Medigue C."/>
            <person name="Mazel D."/>
            <person name="Polz M.F."/>
            <person name="Le Roux F."/>
        </authorList>
    </citation>
    <scope>NUCLEOTIDE SEQUENCE [LARGE SCALE GENOMIC DNA]</scope>
    <source>
        <strain evidence="1 2">SOn1</strain>
    </source>
</reference>
<accession>A0AAV2VPM9</accession>
<dbReference type="RefSeq" id="WP_022611680.1">
    <property type="nucleotide sequence ID" value="NZ_LK391965.1"/>
</dbReference>
<proteinExistence type="predicted"/>
<organism evidence="1 2">
    <name type="scientific">Vibrio nigripulchritudo SOn1</name>
    <dbReference type="NCBI Taxonomy" id="1238450"/>
    <lineage>
        <taxon>Bacteria</taxon>
        <taxon>Pseudomonadati</taxon>
        <taxon>Pseudomonadota</taxon>
        <taxon>Gammaproteobacteria</taxon>
        <taxon>Vibrionales</taxon>
        <taxon>Vibrionaceae</taxon>
        <taxon>Vibrio</taxon>
    </lineage>
</organism>
<comment type="caution">
    <text evidence="1">The sequence shown here is derived from an EMBL/GenBank/DDBJ whole genome shotgun (WGS) entry which is preliminary data.</text>
</comment>
<evidence type="ECO:0000313" key="2">
    <source>
        <dbReference type="Proteomes" id="UP000018211"/>
    </source>
</evidence>
<evidence type="ECO:0000313" key="1">
    <source>
        <dbReference type="EMBL" id="CCO46622.1"/>
    </source>
</evidence>
<dbReference type="Proteomes" id="UP000018211">
    <property type="component" value="Unassembled WGS sequence"/>
</dbReference>
<sequence length="195" mass="21855">MIRITPIDRRRVFESIYADLQKTLDINPNAFDCLLFKAQLNTLEHIDESDVVGNLEAREETFSYSSPSPTRALELPNDGSSIQMLAFGDGADGGEEVFQMLLKEPSVPEQSVIWVEEQITDEEIRVRLLYIVKAEPIGKNGSGGFKYHLMTFNIDENELSSSPLTTENIDPSIQNEVIESDGKVGTIDDVFRLIT</sequence>